<dbReference type="FunFam" id="3.30.565.10:FF:000003">
    <property type="entry name" value="DNA mismatch repair endonuclease MutL"/>
    <property type="match status" value="1"/>
</dbReference>
<dbReference type="InterPro" id="IPR014762">
    <property type="entry name" value="DNA_mismatch_repair_CS"/>
</dbReference>
<evidence type="ECO:0000256" key="6">
    <source>
        <dbReference type="SAM" id="MobiDB-lite"/>
    </source>
</evidence>
<dbReference type="NCBIfam" id="TIGR00585">
    <property type="entry name" value="mutl"/>
    <property type="match status" value="1"/>
</dbReference>
<proteinExistence type="inferred from homology"/>
<dbReference type="GO" id="GO:0140664">
    <property type="term" value="F:ATP-dependent DNA damage sensor activity"/>
    <property type="evidence" value="ECO:0007669"/>
    <property type="project" value="InterPro"/>
</dbReference>
<evidence type="ECO:0000259" key="7">
    <source>
        <dbReference type="SMART" id="SM00853"/>
    </source>
</evidence>
<dbReference type="Pfam" id="PF08676">
    <property type="entry name" value="MutL_C"/>
    <property type="match status" value="1"/>
</dbReference>
<dbReference type="CDD" id="cd03482">
    <property type="entry name" value="MutL_Trans_MutL"/>
    <property type="match status" value="1"/>
</dbReference>
<dbReference type="Gene3D" id="3.30.565.10">
    <property type="entry name" value="Histidine kinase-like ATPase, C-terminal domain"/>
    <property type="match status" value="1"/>
</dbReference>
<dbReference type="InterPro" id="IPR037198">
    <property type="entry name" value="MutL_C_sf"/>
</dbReference>
<dbReference type="Gene3D" id="3.30.230.10">
    <property type="match status" value="1"/>
</dbReference>
<dbReference type="InterPro" id="IPR042120">
    <property type="entry name" value="MutL_C_dimsub"/>
</dbReference>
<dbReference type="Gene3D" id="3.30.1370.100">
    <property type="entry name" value="MutL, C-terminal domain, regulatory subdomain"/>
    <property type="match status" value="1"/>
</dbReference>
<dbReference type="InterPro" id="IPR020568">
    <property type="entry name" value="Ribosomal_Su5_D2-typ_SF"/>
</dbReference>
<dbReference type="PANTHER" id="PTHR10073">
    <property type="entry name" value="DNA MISMATCH REPAIR PROTEIN MLH, PMS, MUTL"/>
    <property type="match status" value="1"/>
</dbReference>
<dbReference type="CDD" id="cd16926">
    <property type="entry name" value="HATPase_MutL-MLH-PMS-like"/>
    <property type="match status" value="1"/>
</dbReference>
<evidence type="ECO:0000313" key="9">
    <source>
        <dbReference type="EMBL" id="WLD57681.1"/>
    </source>
</evidence>
<dbReference type="InterPro" id="IPR013507">
    <property type="entry name" value="DNA_mismatch_S5_2-like"/>
</dbReference>
<keyword evidence="4 5" id="KW-0234">DNA repair</keyword>
<dbReference type="FunFam" id="3.30.230.10:FF:000013">
    <property type="entry name" value="DNA mismatch repair endonuclease MutL"/>
    <property type="match status" value="1"/>
</dbReference>
<accession>A0AB38YEC2</accession>
<dbReference type="GO" id="GO:0016887">
    <property type="term" value="F:ATP hydrolysis activity"/>
    <property type="evidence" value="ECO:0007669"/>
    <property type="project" value="InterPro"/>
</dbReference>
<gene>
    <name evidence="5 9" type="primary">mutL</name>
    <name evidence="9" type="ORF">NFC81_13310</name>
</gene>
<keyword evidence="9" id="KW-0540">Nuclease</keyword>
<evidence type="ECO:0000256" key="4">
    <source>
        <dbReference type="ARBA" id="ARBA00023204"/>
    </source>
</evidence>
<dbReference type="InterPro" id="IPR002099">
    <property type="entry name" value="MutL/Mlh/PMS"/>
</dbReference>
<feature type="domain" description="DNA mismatch repair protein S5" evidence="8">
    <location>
        <begin position="223"/>
        <end position="341"/>
    </location>
</feature>
<dbReference type="SUPFAM" id="SSF55874">
    <property type="entry name" value="ATPase domain of HSP90 chaperone/DNA topoisomerase II/histidine kinase"/>
    <property type="match status" value="1"/>
</dbReference>
<dbReference type="GO" id="GO:0004519">
    <property type="term" value="F:endonuclease activity"/>
    <property type="evidence" value="ECO:0007669"/>
    <property type="project" value="UniProtKB-KW"/>
</dbReference>
<name>A0AB38YEC2_9GAMM</name>
<dbReference type="InterPro" id="IPR014721">
    <property type="entry name" value="Ribsml_uS5_D2-typ_fold_subgr"/>
</dbReference>
<feature type="compositionally biased region" description="Polar residues" evidence="6">
    <location>
        <begin position="396"/>
        <end position="405"/>
    </location>
</feature>
<sequence length="637" mass="70664">MDKTEQAQLGNRAIKVLSPRLANQIAAGEVVERPASVVKELLENSLDAGAKRIQVDVEQGGVKRLLVRDDGHGIRENELPLALSRHATSKIYDLDELEGVASLGFRGEALASVSSVSRLTLSSRHLDAAEGWQARTDGRDMVPTVTPAAHPVGTSVEVCDLFFNTPARRKFLKTEKTEFGHLEETFKRVALSQWDRFLSLKHNGKVIHSLAACHSQAEQEKRIAQLCSADFMQQSLYVEVEHQGLKLWGWLGLPTFNRRQADLQYFFVNGRPVRDRVVSHAVKQAYRDVLFHGRHPAYVLYFDLDPTGVDVNVHPTKHEVRFRDARTVHDFLFRTLHKALAGVTPEAQKQANLAQMPAASTAWQQPAPEQGTIALRDNAGSATSPTPRHDLAWPSADTSSTQTTALDGAGTRSWLAQSRPAPIANVSEQISAYKNLHPDPDAEVPPLGFALAQVHGVYILAQNQEGMVLVDMHAAHERITYERMKSAMDSQDMPSQPVLVPATLNVSQREADAAEEFGGVFQNFGFDIRRTGPEQVSVMQVPVFFSAQQIENLVRDVLAELVQYDTSDAILAARNEILSTMACHGSVRANRKLTIPEMNGLLRDMEATERSGQCNHGRPTWVQLSMHELDKLFMRGQ</sequence>
<dbReference type="InterPro" id="IPR020667">
    <property type="entry name" value="DNA_mismatch_repair_MutL"/>
</dbReference>
<comment type="function">
    <text evidence="5">This protein is involved in the repair of mismatches in DNA. It is required for dam-dependent methyl-directed DNA mismatch repair. May act as a 'molecular matchmaker', a protein that promotes the formation of a stable complex between two or more DNA-binding proteins in an ATP-dependent manner without itself being part of a final effector complex.</text>
</comment>
<dbReference type="Pfam" id="PF13589">
    <property type="entry name" value="HATPase_c_3"/>
    <property type="match status" value="1"/>
</dbReference>
<organism evidence="9">
    <name type="scientific">Salinispirillum sp. LH 10-3-1</name>
    <dbReference type="NCBI Taxonomy" id="2952525"/>
    <lineage>
        <taxon>Bacteria</taxon>
        <taxon>Pseudomonadati</taxon>
        <taxon>Pseudomonadota</taxon>
        <taxon>Gammaproteobacteria</taxon>
        <taxon>Oceanospirillales</taxon>
        <taxon>Saccharospirillaceae</taxon>
        <taxon>Salinispirillum</taxon>
    </lineage>
</organism>
<dbReference type="HAMAP" id="MF_00149">
    <property type="entry name" value="DNA_mis_repair"/>
    <property type="match status" value="1"/>
</dbReference>
<dbReference type="SMART" id="SM01340">
    <property type="entry name" value="DNA_mis_repair"/>
    <property type="match status" value="1"/>
</dbReference>
<dbReference type="RefSeq" id="WP_304994966.1">
    <property type="nucleotide sequence ID" value="NZ_CP101717.1"/>
</dbReference>
<dbReference type="InterPro" id="IPR038973">
    <property type="entry name" value="MutL/Mlh/Pms-like"/>
</dbReference>
<keyword evidence="9" id="KW-0378">Hydrolase</keyword>
<dbReference type="PROSITE" id="PS00058">
    <property type="entry name" value="DNA_MISMATCH_REPAIR_1"/>
    <property type="match status" value="1"/>
</dbReference>
<dbReference type="SUPFAM" id="SSF118116">
    <property type="entry name" value="DNA mismatch repair protein MutL"/>
    <property type="match status" value="1"/>
</dbReference>
<dbReference type="GO" id="GO:0005524">
    <property type="term" value="F:ATP binding"/>
    <property type="evidence" value="ECO:0007669"/>
    <property type="project" value="InterPro"/>
</dbReference>
<dbReference type="NCBIfam" id="NF000949">
    <property type="entry name" value="PRK00095.1-2"/>
    <property type="match status" value="1"/>
</dbReference>
<comment type="similarity">
    <text evidence="1 5">Belongs to the DNA mismatch repair MutL/HexB family.</text>
</comment>
<reference evidence="9" key="1">
    <citation type="submission" date="2022-07" db="EMBL/GenBank/DDBJ databases">
        <title>Complete genome sequence of Salinispirillum sp. LH10-3-1 capable of multiple carbohydrate inversion isolated from a soda lake.</title>
        <authorList>
            <person name="Liu J."/>
            <person name="Zhai Y."/>
            <person name="Zhang H."/>
            <person name="Yang H."/>
            <person name="Qu J."/>
            <person name="Li J."/>
        </authorList>
    </citation>
    <scope>NUCLEOTIDE SEQUENCE</scope>
    <source>
        <strain evidence="9">LH 10-3-1</strain>
    </source>
</reference>
<dbReference type="GO" id="GO:0006298">
    <property type="term" value="P:mismatch repair"/>
    <property type="evidence" value="ECO:0007669"/>
    <property type="project" value="UniProtKB-UniRule"/>
</dbReference>
<dbReference type="InterPro" id="IPR014790">
    <property type="entry name" value="MutL_C"/>
</dbReference>
<evidence type="ECO:0000256" key="3">
    <source>
        <dbReference type="ARBA" id="ARBA00022763"/>
    </source>
</evidence>
<dbReference type="PANTHER" id="PTHR10073:SF12">
    <property type="entry name" value="DNA MISMATCH REPAIR PROTEIN MLH1"/>
    <property type="match status" value="1"/>
</dbReference>
<dbReference type="SUPFAM" id="SSF54211">
    <property type="entry name" value="Ribosomal protein S5 domain 2-like"/>
    <property type="match status" value="1"/>
</dbReference>
<keyword evidence="9" id="KW-0255">Endonuclease</keyword>
<dbReference type="EMBL" id="CP101717">
    <property type="protein sequence ID" value="WLD57681.1"/>
    <property type="molecule type" value="Genomic_DNA"/>
</dbReference>
<protein>
    <recommendedName>
        <fullName evidence="2 5">DNA mismatch repair protein MutL</fullName>
    </recommendedName>
</protein>
<dbReference type="InterPro" id="IPR042121">
    <property type="entry name" value="MutL_C_regsub"/>
</dbReference>
<feature type="domain" description="MutL C-terminal dimerisation" evidence="7">
    <location>
        <begin position="450"/>
        <end position="593"/>
    </location>
</feature>
<dbReference type="GO" id="GO:0032300">
    <property type="term" value="C:mismatch repair complex"/>
    <property type="evidence" value="ECO:0007669"/>
    <property type="project" value="InterPro"/>
</dbReference>
<dbReference type="Pfam" id="PF01119">
    <property type="entry name" value="DNA_mis_repair"/>
    <property type="match status" value="1"/>
</dbReference>
<evidence type="ECO:0000256" key="5">
    <source>
        <dbReference type="HAMAP-Rule" id="MF_00149"/>
    </source>
</evidence>
<dbReference type="InterPro" id="IPR036890">
    <property type="entry name" value="HATPase_C_sf"/>
</dbReference>
<keyword evidence="3 5" id="KW-0227">DNA damage</keyword>
<evidence type="ECO:0000259" key="8">
    <source>
        <dbReference type="SMART" id="SM01340"/>
    </source>
</evidence>
<dbReference type="AlphaFoldDB" id="A0AB38YEC2"/>
<evidence type="ECO:0000256" key="1">
    <source>
        <dbReference type="ARBA" id="ARBA00006082"/>
    </source>
</evidence>
<dbReference type="GO" id="GO:0030983">
    <property type="term" value="F:mismatched DNA binding"/>
    <property type="evidence" value="ECO:0007669"/>
    <property type="project" value="InterPro"/>
</dbReference>
<feature type="region of interest" description="Disordered" evidence="6">
    <location>
        <begin position="377"/>
        <end position="405"/>
    </location>
</feature>
<dbReference type="SMART" id="SM00853">
    <property type="entry name" value="MutL_C"/>
    <property type="match status" value="1"/>
</dbReference>
<dbReference type="Gene3D" id="3.30.1540.20">
    <property type="entry name" value="MutL, C-terminal domain, dimerisation subdomain"/>
    <property type="match status" value="1"/>
</dbReference>
<evidence type="ECO:0000256" key="2">
    <source>
        <dbReference type="ARBA" id="ARBA00021975"/>
    </source>
</evidence>